<dbReference type="AlphaFoldDB" id="A0A9D1NR67"/>
<accession>A0A9D1NR67</accession>
<dbReference type="Pfam" id="PF04977">
    <property type="entry name" value="DivIC"/>
    <property type="match status" value="1"/>
</dbReference>
<protein>
    <submittedName>
        <fullName evidence="4">Septum formation initiator family protein</fullName>
    </submittedName>
</protein>
<evidence type="ECO:0000313" key="4">
    <source>
        <dbReference type="EMBL" id="HIV11340.1"/>
    </source>
</evidence>
<evidence type="ECO:0000256" key="1">
    <source>
        <dbReference type="SAM" id="Coils"/>
    </source>
</evidence>
<keyword evidence="3" id="KW-1133">Transmembrane helix</keyword>
<reference evidence="4" key="2">
    <citation type="journal article" date="2021" name="PeerJ">
        <title>Extensive microbial diversity within the chicken gut microbiome revealed by metagenomics and culture.</title>
        <authorList>
            <person name="Gilroy R."/>
            <person name="Ravi A."/>
            <person name="Getino M."/>
            <person name="Pursley I."/>
            <person name="Horton D.L."/>
            <person name="Alikhan N.F."/>
            <person name="Baker D."/>
            <person name="Gharbi K."/>
            <person name="Hall N."/>
            <person name="Watson M."/>
            <person name="Adriaenssens E.M."/>
            <person name="Foster-Nyarko E."/>
            <person name="Jarju S."/>
            <person name="Secka A."/>
            <person name="Antonio M."/>
            <person name="Oren A."/>
            <person name="Chaudhuri R.R."/>
            <person name="La Ragione R."/>
            <person name="Hildebrand F."/>
            <person name="Pallen M.J."/>
        </authorList>
    </citation>
    <scope>NUCLEOTIDE SEQUENCE</scope>
    <source>
        <strain evidence="4">1370</strain>
    </source>
</reference>
<feature type="region of interest" description="Disordered" evidence="2">
    <location>
        <begin position="17"/>
        <end position="36"/>
    </location>
</feature>
<keyword evidence="1" id="KW-0175">Coiled coil</keyword>
<proteinExistence type="predicted"/>
<name>A0A9D1NR67_9FIRM</name>
<feature type="transmembrane region" description="Helical" evidence="3">
    <location>
        <begin position="48"/>
        <end position="66"/>
    </location>
</feature>
<reference evidence="4" key="1">
    <citation type="submission" date="2020-10" db="EMBL/GenBank/DDBJ databases">
        <authorList>
            <person name="Gilroy R."/>
        </authorList>
    </citation>
    <scope>NUCLEOTIDE SEQUENCE</scope>
    <source>
        <strain evidence="4">1370</strain>
    </source>
</reference>
<dbReference type="Proteomes" id="UP000823960">
    <property type="component" value="Unassembled WGS sequence"/>
</dbReference>
<evidence type="ECO:0000313" key="5">
    <source>
        <dbReference type="Proteomes" id="UP000823960"/>
    </source>
</evidence>
<keyword evidence="3" id="KW-0472">Membrane</keyword>
<dbReference type="EMBL" id="DVOL01000093">
    <property type="protein sequence ID" value="HIV11340.1"/>
    <property type="molecule type" value="Genomic_DNA"/>
</dbReference>
<evidence type="ECO:0000256" key="2">
    <source>
        <dbReference type="SAM" id="MobiDB-lite"/>
    </source>
</evidence>
<feature type="coiled-coil region" evidence="1">
    <location>
        <begin position="72"/>
        <end position="99"/>
    </location>
</feature>
<sequence>MPDTRLDNSNLAYDISVYEPKPKRTEPETEPQGRIQVKKGQASRVLKARGLLALGAAALILGLFMLCGQVEQNRLFGEISQLESEIRTLQADNAALAAEYDSIASLKNVEEYAKNTLGLTKLDKSQIEYVEFETDGVISSVDSADENIFVRLRNWLSSVGEYLGAE</sequence>
<dbReference type="InterPro" id="IPR007060">
    <property type="entry name" value="FtsL/DivIC"/>
</dbReference>
<gene>
    <name evidence="4" type="ORF">IAD28_06595</name>
</gene>
<evidence type="ECO:0000256" key="3">
    <source>
        <dbReference type="SAM" id="Phobius"/>
    </source>
</evidence>
<keyword evidence="3" id="KW-0812">Transmembrane</keyword>
<comment type="caution">
    <text evidence="4">The sequence shown here is derived from an EMBL/GenBank/DDBJ whole genome shotgun (WGS) entry which is preliminary data.</text>
</comment>
<organism evidence="4 5">
    <name type="scientific">Candidatus Faeciplasma avium</name>
    <dbReference type="NCBI Taxonomy" id="2840798"/>
    <lineage>
        <taxon>Bacteria</taxon>
        <taxon>Bacillati</taxon>
        <taxon>Bacillota</taxon>
        <taxon>Clostridia</taxon>
        <taxon>Eubacteriales</taxon>
        <taxon>Oscillospiraceae</taxon>
        <taxon>Oscillospiraceae incertae sedis</taxon>
        <taxon>Candidatus Faeciplasma</taxon>
    </lineage>
</organism>